<accession>A0A1X0D5Y9</accession>
<dbReference type="GO" id="GO:0008168">
    <property type="term" value="F:methyltransferase activity"/>
    <property type="evidence" value="ECO:0007669"/>
    <property type="project" value="UniProtKB-KW"/>
</dbReference>
<organism evidence="3 4">
    <name type="scientific">Mycolicibacterium elephantis</name>
    <dbReference type="NCBI Taxonomy" id="81858"/>
    <lineage>
        <taxon>Bacteria</taxon>
        <taxon>Bacillati</taxon>
        <taxon>Actinomycetota</taxon>
        <taxon>Actinomycetes</taxon>
        <taxon>Mycobacteriales</taxon>
        <taxon>Mycobacteriaceae</taxon>
        <taxon>Mycolicibacterium</taxon>
    </lineage>
</organism>
<evidence type="ECO:0000313" key="3">
    <source>
        <dbReference type="EMBL" id="ORA67794.1"/>
    </source>
</evidence>
<dbReference type="InterPro" id="IPR013691">
    <property type="entry name" value="MeTrfase_14"/>
</dbReference>
<dbReference type="PANTHER" id="PTHR43861">
    <property type="entry name" value="TRANS-ACONITATE 2-METHYLTRANSFERASE-RELATED"/>
    <property type="match status" value="1"/>
</dbReference>
<feature type="domain" description="Methyltransferase putative zinc binding" evidence="1">
    <location>
        <begin position="18"/>
        <end position="78"/>
    </location>
</feature>
<comment type="caution">
    <text evidence="3">The sequence shown here is derived from an EMBL/GenBank/DDBJ whole genome shotgun (WGS) entry which is preliminary data.</text>
</comment>
<dbReference type="PANTHER" id="PTHR43861:SF5">
    <property type="entry name" value="BLL5978 PROTEIN"/>
    <property type="match status" value="1"/>
</dbReference>
<dbReference type="Pfam" id="PF13489">
    <property type="entry name" value="Methyltransf_23"/>
    <property type="match status" value="1"/>
</dbReference>
<dbReference type="InterPro" id="IPR038576">
    <property type="entry name" value="Methyltransf_Zn-bd_dom_put_sf"/>
</dbReference>
<dbReference type="Gene3D" id="3.40.50.720">
    <property type="entry name" value="NAD(P)-binding Rossmann-like Domain"/>
    <property type="match status" value="1"/>
</dbReference>
<dbReference type="InterPro" id="IPR013630">
    <property type="entry name" value="Methyltransf_Zn-bd_dom_put"/>
</dbReference>
<dbReference type="InterPro" id="IPR029063">
    <property type="entry name" value="SAM-dependent_MTases_sf"/>
</dbReference>
<dbReference type="SUPFAM" id="SSF53335">
    <property type="entry name" value="S-adenosyl-L-methionine-dependent methyltransferases"/>
    <property type="match status" value="1"/>
</dbReference>
<evidence type="ECO:0000313" key="4">
    <source>
        <dbReference type="Proteomes" id="UP000192772"/>
    </source>
</evidence>
<gene>
    <name evidence="3" type="ORF">BST23_05245</name>
</gene>
<dbReference type="STRING" id="81858.BST23_05245"/>
<dbReference type="GO" id="GO:0032259">
    <property type="term" value="P:methylation"/>
    <property type="evidence" value="ECO:0007669"/>
    <property type="project" value="UniProtKB-KW"/>
</dbReference>
<dbReference type="Pfam" id="PF08484">
    <property type="entry name" value="Methyltransf_14"/>
    <property type="match status" value="1"/>
</dbReference>
<evidence type="ECO:0000259" key="1">
    <source>
        <dbReference type="Pfam" id="PF08421"/>
    </source>
</evidence>
<name>A0A1X0D5Y9_9MYCO</name>
<evidence type="ECO:0000259" key="2">
    <source>
        <dbReference type="Pfam" id="PF08484"/>
    </source>
</evidence>
<dbReference type="Pfam" id="PF08421">
    <property type="entry name" value="Methyltransf_13"/>
    <property type="match status" value="1"/>
</dbReference>
<dbReference type="AlphaFoldDB" id="A0A1X0D5Y9"/>
<dbReference type="OrthoDB" id="9815644at2"/>
<dbReference type="Gene3D" id="6.20.50.110">
    <property type="entry name" value="Methyltransferase, zinc-binding domain"/>
    <property type="match status" value="1"/>
</dbReference>
<dbReference type="Gene3D" id="3.40.50.150">
    <property type="entry name" value="Vaccinia Virus protein VP39"/>
    <property type="match status" value="1"/>
</dbReference>
<protein>
    <submittedName>
        <fullName evidence="3">Methyltransferase</fullName>
    </submittedName>
</protein>
<reference evidence="3 4" key="1">
    <citation type="submission" date="2017-02" db="EMBL/GenBank/DDBJ databases">
        <title>The new phylogeny of genus Mycobacterium.</title>
        <authorList>
            <person name="Tortoli E."/>
            <person name="Trovato A."/>
            <person name="Cirillo D.M."/>
        </authorList>
    </citation>
    <scope>NUCLEOTIDE SEQUENCE [LARGE SCALE GENOMIC DNA]</scope>
    <source>
        <strain evidence="3 4">FI-09383</strain>
    </source>
</reference>
<dbReference type="RefSeq" id="WP_064928104.1">
    <property type="nucleotide sequence ID" value="NZ_LZSD01000164.1"/>
</dbReference>
<dbReference type="EMBL" id="MVHP01000004">
    <property type="protein sequence ID" value="ORA67794.1"/>
    <property type="molecule type" value="Genomic_DNA"/>
</dbReference>
<keyword evidence="3" id="KW-0808">Transferase</keyword>
<sequence length="417" mass="46052">MTTAATNTDAPLTEINRCEVCGGDQLVPVLDLGRHPLCDDLVEIGDPRRCREYPIQIGFCSTCTTAHQRYQVPKEELFPADYHYRSRFTADVLNGMRSLVKSCAERLGPVADKLVLDIGCNDGSLLDFFREAGAETAGIEPTGAGADAAEKGHFVVQDYLSTATATAIRESFGRPDLITFTNVFAHIEDLSGVLAALKVLLGPQTSIVIENHYLGAVLDRHQFDTFYHEHPRTYSFNSFNFIAKSLGLDIVHVEFPARYGGNIRVILGHGSQSGTATAAEVVAREQNFLRDFGRLAREVELWRDRKGHQIRRLVAEHGPIRAKAFPGRAAILTKLLGLTTNEIVAVHEKPGSIKIGHYVPGTRIPIVSDDELFALGPQDKPLLNLAWHISTEIRRYLSDNGYRGPVFDILSADDFET</sequence>
<dbReference type="Proteomes" id="UP000192772">
    <property type="component" value="Unassembled WGS sequence"/>
</dbReference>
<keyword evidence="3" id="KW-0489">Methyltransferase</keyword>
<proteinExistence type="predicted"/>
<feature type="domain" description="C-methyltransferase" evidence="2">
    <location>
        <begin position="259"/>
        <end position="398"/>
    </location>
</feature>